<evidence type="ECO:0000256" key="1">
    <source>
        <dbReference type="SAM" id="Coils"/>
    </source>
</evidence>
<dbReference type="eggNOG" id="ENOG5031YSV">
    <property type="taxonomic scope" value="Bacteria"/>
</dbReference>
<gene>
    <name evidence="3" type="ORF">MOVI_7190</name>
</gene>
<dbReference type="Proteomes" id="UP000020977">
    <property type="component" value="Unassembled WGS sequence"/>
</dbReference>
<feature type="compositionally biased region" description="Polar residues" evidence="2">
    <location>
        <begin position="665"/>
        <end position="676"/>
    </location>
</feature>
<feature type="region of interest" description="Disordered" evidence="2">
    <location>
        <begin position="348"/>
        <end position="495"/>
    </location>
</feature>
<feature type="region of interest" description="Disordered" evidence="2">
    <location>
        <begin position="808"/>
        <end position="828"/>
    </location>
</feature>
<protein>
    <submittedName>
        <fullName evidence="3">Uncharacterized protein</fullName>
    </submittedName>
</protein>
<feature type="compositionally biased region" description="Polar residues" evidence="2">
    <location>
        <begin position="453"/>
        <end position="486"/>
    </location>
</feature>
<feature type="coiled-coil region" evidence="1">
    <location>
        <begin position="624"/>
        <end position="651"/>
    </location>
</feature>
<keyword evidence="1" id="KW-0175">Coiled coil</keyword>
<feature type="region of interest" description="Disordered" evidence="2">
    <location>
        <begin position="665"/>
        <end position="724"/>
    </location>
</feature>
<accession>A0A014MGV7</accession>
<dbReference type="NCBIfam" id="NF038058">
    <property type="entry name" value="adhes_P110_Nter"/>
    <property type="match status" value="1"/>
</dbReference>
<feature type="compositionally biased region" description="Low complexity" evidence="2">
    <location>
        <begin position="368"/>
        <end position="392"/>
    </location>
</feature>
<dbReference type="RefSeq" id="WP_044284536.1">
    <property type="nucleotide sequence ID" value="NZ_JFAD01000041.1"/>
</dbReference>
<reference evidence="3 4" key="1">
    <citation type="submission" date="2014-03" db="EMBL/GenBank/DDBJ databases">
        <title>Genome sequence of Mycoplasma ovipneumoniae strain 14811.</title>
        <authorList>
            <person name="Sirand-Pugnet P."/>
            <person name="Breton M."/>
            <person name="Dordet-Frisoni E."/>
            <person name="Baranowski E."/>
            <person name="Barre A."/>
            <person name="Couture C."/>
            <person name="Dupuy V."/>
            <person name="Gaurivaud P."/>
            <person name="Jacob D."/>
            <person name="Lemaitre C."/>
            <person name="Manso-Silvan L."/>
            <person name="Nikolski M."/>
            <person name="Nouvel L.-X."/>
            <person name="Poumarat F."/>
            <person name="Tardy F."/>
            <person name="Thebault P."/>
            <person name="Theil S."/>
            <person name="Citti C."/>
            <person name="Thiaucourt F."/>
            <person name="Blanchard A."/>
        </authorList>
    </citation>
    <scope>NUCLEOTIDE SEQUENCE [LARGE SCALE GENOMIC DNA]</scope>
    <source>
        <strain evidence="3 4">14811</strain>
    </source>
</reference>
<evidence type="ECO:0000256" key="2">
    <source>
        <dbReference type="SAM" id="MobiDB-lite"/>
    </source>
</evidence>
<comment type="caution">
    <text evidence="3">The sequence shown here is derived from an EMBL/GenBank/DDBJ whole genome shotgun (WGS) entry which is preliminary data.</text>
</comment>
<feature type="compositionally biased region" description="Basic and acidic residues" evidence="2">
    <location>
        <begin position="686"/>
        <end position="714"/>
    </location>
</feature>
<evidence type="ECO:0000313" key="3">
    <source>
        <dbReference type="EMBL" id="EXU60795.1"/>
    </source>
</evidence>
<dbReference type="EMBL" id="JFAD01000041">
    <property type="protein sequence ID" value="EXU60795.1"/>
    <property type="molecule type" value="Genomic_DNA"/>
</dbReference>
<organism evidence="3 4">
    <name type="scientific">Mesomycoplasma ovipneumoniae 14811</name>
    <dbReference type="NCBI Taxonomy" id="1188239"/>
    <lineage>
        <taxon>Bacteria</taxon>
        <taxon>Bacillati</taxon>
        <taxon>Mycoplasmatota</taxon>
        <taxon>Mycoplasmoidales</taxon>
        <taxon>Metamycoplasmataceae</taxon>
        <taxon>Mesomycoplasma</taxon>
    </lineage>
</organism>
<feature type="compositionally biased region" description="Low complexity" evidence="2">
    <location>
        <begin position="400"/>
        <end position="421"/>
    </location>
</feature>
<proteinExistence type="predicted"/>
<name>A0A014MGV7_9BACT</name>
<dbReference type="AlphaFoldDB" id="A0A014MGV7"/>
<sequence>MKIIKRKNLLIASSVVFLSAVISVGIAVPIGKSAYYRNQSEQLSKYSDQKSEAKSFAQNSQNQQEILQSVSQLNLKAQFADTLTAKNAVDLFYDKTYNFDLNSLVDFKPLEDKFAGFSFKLLTPKDKKDLKIENNTLSNLAINVQNPAQNINYNVKFDLKFSSHVKNSEIDPDNVNVVLELVNDELIKDKTASEIAILFNSKFIQNKKSNSDQQALLKTIAEFGSISFFNKQTNDLILPLAFDLEPNLKDSKLFFSKVDDATGQANLDLSLVEKYSKKKAKIALEFKNLSTINESYASKFAQIFKDNYTFNDEIAKFLASSNLTPLDLISKPLPDSVKNQPIFKDNQPSSLDFWFKKPESPSQAVPESSTPDAATPDSSASDAANSGNTASTPDASTADSGASNGSVASSGGGTSSVAPAAQPVSVSTLTSRSKISQQQADSSSESDRENATDSENSTGATQPTQSTGQDSATDNQESNTQETPSPEVSKVETREEKLKKSFSEILHNFQISEFKIQPVKIELSKEDQEDPIKKQAIPLRLTLNGNFISSETFPGGLNFNSNNELEYSFNFNYDISDKVYGAYFQNALDNIAKTNPDGSSSLKIENLEFKVKDDQKITVFAKTIDQTIEHIKNKKIELSKIKEETKQLSDLLDFIAQTKSQTSPAPAKISVSSLATATPFEEEEKKEEKTEQKKEEKTETKKTEKTEEKTEQKQEVPAPSQSPGKLLSELFDNLLASNLPDSSSIILDTGFENEKFALSISIWLGDDKLKEIKIPIANVLKNNKPFEFLQEETKLHFFLDAESLITENSGSTTNPIDQTSNPNENQIPISSIKSIDSQKLEFKDYDDQKNPTPSGRRSKLKPYLDLSQGGIFLSHDGLKLDFSSKKDDIKNPTFVLAFKSAQNFSTSQSPFYLVQGWKVDKSDSPFTYGDNQKIDFGIKIRRYDYDKDKINNLEVQIGDETAKQPNNVQKIDHHTALVDTVTEKQHQVNKFVTQTVVDKVSESKNTFTPGVSDFLDNKLATSLVVFRLLDADEKDKKIMELTLYSSIASDPYKPVFSVKKTVNLDSSLKFSDIKYYILGKLATEAGLSGTSGAVLLKSAAVFESIENEDKSELVNKLFIDRYFDLNETKN</sequence>
<feature type="compositionally biased region" description="Polar residues" evidence="2">
    <location>
        <begin position="424"/>
        <end position="435"/>
    </location>
</feature>
<dbReference type="PATRIC" id="fig|1188239.3.peg.1703"/>
<evidence type="ECO:0000313" key="4">
    <source>
        <dbReference type="Proteomes" id="UP000020977"/>
    </source>
</evidence>